<reference evidence="4 5" key="1">
    <citation type="submission" date="2020-04" db="EMBL/GenBank/DDBJ databases">
        <title>Plant Genome Project.</title>
        <authorList>
            <person name="Zhang R.-G."/>
        </authorList>
    </citation>
    <scope>NUCLEOTIDE SEQUENCE [LARGE SCALE GENOMIC DNA]</scope>
    <source>
        <strain evidence="4">YNK0</strain>
        <tissue evidence="4">Leaf</tissue>
    </source>
</reference>
<keyword evidence="5" id="KW-1185">Reference proteome</keyword>
<evidence type="ECO:0000313" key="5">
    <source>
        <dbReference type="Proteomes" id="UP000655225"/>
    </source>
</evidence>
<dbReference type="GO" id="GO:0005886">
    <property type="term" value="C:plasma membrane"/>
    <property type="evidence" value="ECO:0007669"/>
    <property type="project" value="TreeGrafter"/>
</dbReference>
<dbReference type="EMBL" id="JABCRI010000016">
    <property type="protein sequence ID" value="KAF8391963.1"/>
    <property type="molecule type" value="Genomic_DNA"/>
</dbReference>
<comment type="caution">
    <text evidence="4">The sequence shown here is derived from an EMBL/GenBank/DDBJ whole genome shotgun (WGS) entry which is preliminary data.</text>
</comment>
<dbReference type="PROSITE" id="PS50011">
    <property type="entry name" value="PROTEIN_KINASE_DOM"/>
    <property type="match status" value="1"/>
</dbReference>
<dbReference type="Proteomes" id="UP000655225">
    <property type="component" value="Unassembled WGS sequence"/>
</dbReference>
<dbReference type="AlphaFoldDB" id="A0A835D662"/>
<dbReference type="Gene3D" id="3.30.200.20">
    <property type="entry name" value="Phosphorylase Kinase, domain 1"/>
    <property type="match status" value="1"/>
</dbReference>
<keyword evidence="2" id="KW-0067">ATP-binding</keyword>
<evidence type="ECO:0000256" key="1">
    <source>
        <dbReference type="ARBA" id="ARBA00022741"/>
    </source>
</evidence>
<organism evidence="4 5">
    <name type="scientific">Tetracentron sinense</name>
    <name type="common">Spur-leaf</name>
    <dbReference type="NCBI Taxonomy" id="13715"/>
    <lineage>
        <taxon>Eukaryota</taxon>
        <taxon>Viridiplantae</taxon>
        <taxon>Streptophyta</taxon>
        <taxon>Embryophyta</taxon>
        <taxon>Tracheophyta</taxon>
        <taxon>Spermatophyta</taxon>
        <taxon>Magnoliopsida</taxon>
        <taxon>Trochodendrales</taxon>
        <taxon>Trochodendraceae</taxon>
        <taxon>Tetracentron</taxon>
    </lineage>
</organism>
<name>A0A835D662_TETSI</name>
<dbReference type="PANTHER" id="PTHR27005:SF522">
    <property type="entry name" value="NON-FUNCTIONAL PSEUDOKINASE ZED1-LIKE"/>
    <property type="match status" value="1"/>
</dbReference>
<evidence type="ECO:0000256" key="2">
    <source>
        <dbReference type="ARBA" id="ARBA00022840"/>
    </source>
</evidence>
<gene>
    <name evidence="4" type="ORF">HHK36_022303</name>
</gene>
<dbReference type="InterPro" id="IPR001245">
    <property type="entry name" value="Ser-Thr/Tyr_kinase_cat_dom"/>
</dbReference>
<keyword evidence="1" id="KW-0547">Nucleotide-binding</keyword>
<accession>A0A835D662</accession>
<feature type="domain" description="Protein kinase" evidence="3">
    <location>
        <begin position="84"/>
        <end position="361"/>
    </location>
</feature>
<dbReference type="GO" id="GO:0004674">
    <property type="term" value="F:protein serine/threonine kinase activity"/>
    <property type="evidence" value="ECO:0007669"/>
    <property type="project" value="TreeGrafter"/>
</dbReference>
<dbReference type="GO" id="GO:0007166">
    <property type="term" value="P:cell surface receptor signaling pathway"/>
    <property type="evidence" value="ECO:0007669"/>
    <property type="project" value="InterPro"/>
</dbReference>
<dbReference type="OrthoDB" id="75710at2759"/>
<dbReference type="InterPro" id="IPR000719">
    <property type="entry name" value="Prot_kinase_dom"/>
</dbReference>
<evidence type="ECO:0000313" key="4">
    <source>
        <dbReference type="EMBL" id="KAF8391963.1"/>
    </source>
</evidence>
<dbReference type="Gene3D" id="1.10.510.10">
    <property type="entry name" value="Transferase(Phosphotransferase) domain 1"/>
    <property type="match status" value="1"/>
</dbReference>
<proteinExistence type="predicted"/>
<evidence type="ECO:0000259" key="3">
    <source>
        <dbReference type="PROSITE" id="PS50011"/>
    </source>
</evidence>
<dbReference type="InterPro" id="IPR011009">
    <property type="entry name" value="Kinase-like_dom_sf"/>
</dbReference>
<dbReference type="InterPro" id="IPR045274">
    <property type="entry name" value="WAK-like"/>
</dbReference>
<dbReference type="Pfam" id="PF07714">
    <property type="entry name" value="PK_Tyr_Ser-Thr"/>
    <property type="match status" value="1"/>
</dbReference>
<dbReference type="GO" id="GO:0005524">
    <property type="term" value="F:ATP binding"/>
    <property type="evidence" value="ECO:0007669"/>
    <property type="project" value="UniProtKB-KW"/>
</dbReference>
<protein>
    <recommendedName>
        <fullName evidence="3">Protein kinase domain-containing protein</fullName>
    </recommendedName>
</protein>
<dbReference type="PANTHER" id="PTHR27005">
    <property type="entry name" value="WALL-ASSOCIATED RECEPTOR KINASE-LIKE 21"/>
    <property type="match status" value="1"/>
</dbReference>
<sequence>MRTGFHRLDFASLDFFGFSLEREDDQNSTRARVSSLWEERENRIVEVEKNGGLLLEEMIKSFDGRPNPIRSFSQKELQRATNNYHQDGVLHDRWSYNLYKGTYEDRPILVKKFRGDAPRGHITELYINEVAVASQMSKHKNVLKLLGCCLETEIPTLVYEFAANGRLSDHIYEEELSPSYLSWESRLRIATEIADAVAYLHNGTSKPIIHRAIKPQNIFLDQHNVAKLSEFGLSISIPLRETHVVANVVGTYGFIDPESFYTGRYTEKSDVYSFGVVLLEILTGKMVDDIVEEVGVTNGHYLLPGDNEEAIRVYLKANFVKGNTEQLMACAELAIRCVKVNLEERPLMREAAKELRRFQQY</sequence>
<dbReference type="SUPFAM" id="SSF56112">
    <property type="entry name" value="Protein kinase-like (PK-like)"/>
    <property type="match status" value="1"/>
</dbReference>